<dbReference type="InterPro" id="IPR052549">
    <property type="entry name" value="SpmB"/>
</dbReference>
<comment type="caution">
    <text evidence="2">The sequence shown here is derived from an EMBL/GenBank/DDBJ whole genome shotgun (WGS) entry which is preliminary data.</text>
</comment>
<proteinExistence type="predicted"/>
<protein>
    <submittedName>
        <fullName evidence="2">Spore maturation protein B</fullName>
    </submittedName>
</protein>
<name>K1SBF2_9ZZZZ</name>
<dbReference type="AlphaFoldDB" id="K1SBF2"/>
<sequence length="107" mass="11219">QGVSWSVEQCGLNADFVGALPTAIMKPLSGSGARGMMLEAMKNYGPDSFVGRLSCIFQGSTDTTFYILAVYFGSVSIRNTRHAVACGLLADLAGVIAAIAIAYLFFG</sequence>
<organism evidence="2">
    <name type="scientific">human gut metagenome</name>
    <dbReference type="NCBI Taxonomy" id="408170"/>
    <lineage>
        <taxon>unclassified sequences</taxon>
        <taxon>metagenomes</taxon>
        <taxon>organismal metagenomes</taxon>
    </lineage>
</organism>
<keyword evidence="1" id="KW-0472">Membrane</keyword>
<dbReference type="GO" id="GO:0005886">
    <property type="term" value="C:plasma membrane"/>
    <property type="evidence" value="ECO:0007669"/>
    <property type="project" value="TreeGrafter"/>
</dbReference>
<feature type="transmembrane region" description="Helical" evidence="1">
    <location>
        <begin position="84"/>
        <end position="106"/>
    </location>
</feature>
<keyword evidence="1" id="KW-0812">Transmembrane</keyword>
<feature type="non-terminal residue" evidence="2">
    <location>
        <position position="1"/>
    </location>
</feature>
<reference evidence="2" key="1">
    <citation type="journal article" date="2013" name="Environ. Microbiol.">
        <title>Microbiota from the distal guts of lean and obese adolescents exhibit partial functional redundancy besides clear differences in community structure.</title>
        <authorList>
            <person name="Ferrer M."/>
            <person name="Ruiz A."/>
            <person name="Lanza F."/>
            <person name="Haange S.B."/>
            <person name="Oberbach A."/>
            <person name="Till H."/>
            <person name="Bargiela R."/>
            <person name="Campoy C."/>
            <person name="Segura M.T."/>
            <person name="Richter M."/>
            <person name="von Bergen M."/>
            <person name="Seifert J."/>
            <person name="Suarez A."/>
        </authorList>
    </citation>
    <scope>NUCLEOTIDE SEQUENCE</scope>
</reference>
<feature type="transmembrane region" description="Helical" evidence="1">
    <location>
        <begin position="49"/>
        <end position="72"/>
    </location>
</feature>
<keyword evidence="1" id="KW-1133">Transmembrane helix</keyword>
<accession>K1SBF2</accession>
<dbReference type="PANTHER" id="PTHR35793">
    <property type="entry name" value="INNER MEMBRANE PROTEIN YJIG"/>
    <property type="match status" value="1"/>
</dbReference>
<evidence type="ECO:0000313" key="2">
    <source>
        <dbReference type="EMBL" id="EKC51050.1"/>
    </source>
</evidence>
<evidence type="ECO:0000256" key="1">
    <source>
        <dbReference type="SAM" id="Phobius"/>
    </source>
</evidence>
<gene>
    <name evidence="2" type="ORF">LEA_17597</name>
</gene>
<dbReference type="EMBL" id="AJWY01012048">
    <property type="protein sequence ID" value="EKC51050.1"/>
    <property type="molecule type" value="Genomic_DNA"/>
</dbReference>
<dbReference type="PANTHER" id="PTHR35793:SF2">
    <property type="entry name" value="INNER MEMBRANE PROTEIN YJIG"/>
    <property type="match status" value="1"/>
</dbReference>